<dbReference type="GO" id="GO:0004222">
    <property type="term" value="F:metalloendopeptidase activity"/>
    <property type="evidence" value="ECO:0007669"/>
    <property type="project" value="TreeGrafter"/>
</dbReference>
<keyword evidence="4" id="KW-0378">Hydrolase</keyword>
<comment type="cofactor">
    <cofactor evidence="1">
        <name>Zn(2+)</name>
        <dbReference type="ChEBI" id="CHEBI:29105"/>
    </cofactor>
</comment>
<evidence type="ECO:0000313" key="8">
    <source>
        <dbReference type="EMBL" id="KAF7781502.1"/>
    </source>
</evidence>
<organism evidence="8 9">
    <name type="scientific">Pseudoalteromonas rubra</name>
    <dbReference type="NCBI Taxonomy" id="43658"/>
    <lineage>
        <taxon>Bacteria</taxon>
        <taxon>Pseudomonadati</taxon>
        <taxon>Pseudomonadota</taxon>
        <taxon>Gammaproteobacteria</taxon>
        <taxon>Alteromonadales</taxon>
        <taxon>Pseudoalteromonadaceae</taxon>
        <taxon>Pseudoalteromonas</taxon>
    </lineage>
</organism>
<dbReference type="GO" id="GO:0006508">
    <property type="term" value="P:proteolysis"/>
    <property type="evidence" value="ECO:0007669"/>
    <property type="project" value="UniProtKB-KW"/>
</dbReference>
<name>A0A8T0C087_9GAMM</name>
<proteinExistence type="predicted"/>
<evidence type="ECO:0000256" key="4">
    <source>
        <dbReference type="ARBA" id="ARBA00022801"/>
    </source>
</evidence>
<keyword evidence="3" id="KW-0479">Metal-binding</keyword>
<dbReference type="AlphaFoldDB" id="A0A8T0C087"/>
<keyword evidence="6" id="KW-0482">Metalloprotease</keyword>
<dbReference type="InterPro" id="IPR011055">
    <property type="entry name" value="Dup_hybrid_motif"/>
</dbReference>
<dbReference type="RefSeq" id="WP_010380295.1">
    <property type="nucleotide sequence ID" value="NZ_AHCD03000044.1"/>
</dbReference>
<evidence type="ECO:0000256" key="1">
    <source>
        <dbReference type="ARBA" id="ARBA00001947"/>
    </source>
</evidence>
<keyword evidence="2" id="KW-0645">Protease</keyword>
<reference evidence="8 9" key="1">
    <citation type="journal article" date="2012" name="J. Bacteriol.">
        <title>Genome sequence of the cycloprodigiosin-producing bacterial strain Pseudoalteromonas rubra ATCC 29570(T).</title>
        <authorList>
            <person name="Xie B.B."/>
            <person name="Shu Y.L."/>
            <person name="Qin Q.L."/>
            <person name="Rong J.C."/>
            <person name="Zhang X.Y."/>
            <person name="Chen X.L."/>
            <person name="Zhou B.C."/>
            <person name="Zhang Y.Z."/>
        </authorList>
    </citation>
    <scope>NUCLEOTIDE SEQUENCE [LARGE SCALE GENOMIC DNA]</scope>
    <source>
        <strain evidence="8 9">DSM 6842</strain>
    </source>
</reference>
<dbReference type="Gene3D" id="2.70.70.10">
    <property type="entry name" value="Glucose Permease (Domain IIA)"/>
    <property type="match status" value="1"/>
</dbReference>
<keyword evidence="5" id="KW-0862">Zinc</keyword>
<evidence type="ECO:0000313" key="9">
    <source>
        <dbReference type="Proteomes" id="UP000016480"/>
    </source>
</evidence>
<gene>
    <name evidence="8" type="ORF">PRUB_b0740</name>
</gene>
<dbReference type="Gene3D" id="3.10.450.350">
    <property type="match status" value="1"/>
</dbReference>
<dbReference type="SUPFAM" id="SSF51261">
    <property type="entry name" value="Duplicated hybrid motif"/>
    <property type="match status" value="1"/>
</dbReference>
<evidence type="ECO:0000256" key="2">
    <source>
        <dbReference type="ARBA" id="ARBA00022670"/>
    </source>
</evidence>
<dbReference type="GeneID" id="61360390"/>
<evidence type="ECO:0000256" key="5">
    <source>
        <dbReference type="ARBA" id="ARBA00022833"/>
    </source>
</evidence>
<dbReference type="PANTHER" id="PTHR21666">
    <property type="entry name" value="PEPTIDASE-RELATED"/>
    <property type="match status" value="1"/>
</dbReference>
<evidence type="ECO:0000259" key="7">
    <source>
        <dbReference type="Pfam" id="PF01551"/>
    </source>
</evidence>
<protein>
    <recommendedName>
        <fullName evidence="7">M23ase beta-sheet core domain-containing protein</fullName>
    </recommendedName>
</protein>
<dbReference type="InterPro" id="IPR050570">
    <property type="entry name" value="Cell_wall_metabolism_enzyme"/>
</dbReference>
<comment type="caution">
    <text evidence="8">The sequence shown here is derived from an EMBL/GenBank/DDBJ whole genome shotgun (WGS) entry which is preliminary data.</text>
</comment>
<sequence length="444" mass="48839">MKYHLMIAIPLGMVLSTLVSDLPEQTSEQCDIADTPVVVEEKSSAIRVGSKPVMAQQPATFQSPAEPEQAPNTEHKILTLSAGQSFIALLKPYGMSERQVFNLQKLMAPEVNLSQLPVGQKIKIGITEGKLSSITLATGFAQRVNVSMTDQWHKRFYQLDTHQAQSVHDVAITQSLYESLVDDSVPLDVINQTITVFSHFVDFQREIHQGDALTMMYDKAILSVKDGLQQQQEKAGQLKFARLQNQGEDLAVYHHRAEGKQSGFYFADGRPAQSFLLKTPLNGARLSSTFGSRKHPILGYTRLHAGLDFGAPVGTPIFAAGNGTIKKAGWGGGFGNRVVIRHANGYDTLYAHLNGFAKGVKPGIRVRQGEVIGYLGNTGLSQARHLHYEVHKHGKPINPLSLRQVKQQRLDGSQLADLQQSIARVHQNPQLNQYVSAIPVADKL</sequence>
<evidence type="ECO:0000256" key="3">
    <source>
        <dbReference type="ARBA" id="ARBA00022723"/>
    </source>
</evidence>
<dbReference type="Pfam" id="PF01551">
    <property type="entry name" value="Peptidase_M23"/>
    <property type="match status" value="1"/>
</dbReference>
<dbReference type="Proteomes" id="UP000016480">
    <property type="component" value="Unassembled WGS sequence"/>
</dbReference>
<dbReference type="EMBL" id="AHCD03000044">
    <property type="protein sequence ID" value="KAF7781502.1"/>
    <property type="molecule type" value="Genomic_DNA"/>
</dbReference>
<dbReference type="GO" id="GO:0046872">
    <property type="term" value="F:metal ion binding"/>
    <property type="evidence" value="ECO:0007669"/>
    <property type="project" value="UniProtKB-KW"/>
</dbReference>
<feature type="domain" description="M23ase beta-sheet core" evidence="7">
    <location>
        <begin position="303"/>
        <end position="399"/>
    </location>
</feature>
<dbReference type="PANTHER" id="PTHR21666:SF288">
    <property type="entry name" value="CELL DIVISION PROTEIN YTFB"/>
    <property type="match status" value="1"/>
</dbReference>
<accession>A0A8T0C087</accession>
<evidence type="ECO:0000256" key="6">
    <source>
        <dbReference type="ARBA" id="ARBA00023049"/>
    </source>
</evidence>
<dbReference type="CDD" id="cd12797">
    <property type="entry name" value="M23_peptidase"/>
    <property type="match status" value="1"/>
</dbReference>
<dbReference type="InterPro" id="IPR016047">
    <property type="entry name" value="M23ase_b-sheet_dom"/>
</dbReference>